<keyword evidence="6 10" id="KW-1133">Transmembrane helix</keyword>
<dbReference type="AlphaFoldDB" id="A0A4P9J1B7"/>
<dbReference type="Pfam" id="PF05231">
    <property type="entry name" value="MASE1"/>
    <property type="match status" value="1"/>
</dbReference>
<dbReference type="Pfam" id="PF07730">
    <property type="entry name" value="HisKA_3"/>
    <property type="match status" value="1"/>
</dbReference>
<dbReference type="GeneID" id="88775389"/>
<reference evidence="12 13" key="1">
    <citation type="submission" date="2019-05" db="EMBL/GenBank/DDBJ databases">
        <title>Complete genome sequence of Pseudoalteromonas sp. 16-SW-7(T) isolated from the Okhotsk Sea, Russia.</title>
        <authorList>
            <person name="Nguyen T.H."/>
            <person name="Nedashkovskaya O.I."/>
            <person name="Kim S.-G."/>
        </authorList>
    </citation>
    <scope>NUCLEOTIDE SEQUENCE [LARGE SCALE GENOMIC DNA]</scope>
    <source>
        <strain evidence="12 13">16-SW-7</strain>
    </source>
</reference>
<dbReference type="GO" id="GO:0005886">
    <property type="term" value="C:plasma membrane"/>
    <property type="evidence" value="ECO:0007669"/>
    <property type="project" value="UniProtKB-SubCell"/>
</dbReference>
<evidence type="ECO:0000256" key="5">
    <source>
        <dbReference type="ARBA" id="ARBA00022777"/>
    </source>
</evidence>
<evidence type="ECO:0000256" key="7">
    <source>
        <dbReference type="ARBA" id="ARBA00023012"/>
    </source>
</evidence>
<evidence type="ECO:0000256" key="10">
    <source>
        <dbReference type="SAM" id="Phobius"/>
    </source>
</evidence>
<keyword evidence="5 12" id="KW-0418">Kinase</keyword>
<dbReference type="GO" id="GO:0046983">
    <property type="term" value="F:protein dimerization activity"/>
    <property type="evidence" value="ECO:0007669"/>
    <property type="project" value="InterPro"/>
</dbReference>
<dbReference type="Gene3D" id="1.20.5.1930">
    <property type="match status" value="1"/>
</dbReference>
<feature type="coiled-coil region" evidence="9">
    <location>
        <begin position="293"/>
        <end position="327"/>
    </location>
</feature>
<evidence type="ECO:0000313" key="13">
    <source>
        <dbReference type="Proteomes" id="UP000310065"/>
    </source>
</evidence>
<dbReference type="EMBL" id="CP040558">
    <property type="protein sequence ID" value="QCU74228.1"/>
    <property type="molecule type" value="Genomic_DNA"/>
</dbReference>
<feature type="transmembrane region" description="Helical" evidence="10">
    <location>
        <begin position="202"/>
        <end position="224"/>
    </location>
</feature>
<evidence type="ECO:0000256" key="3">
    <source>
        <dbReference type="ARBA" id="ARBA00022679"/>
    </source>
</evidence>
<dbReference type="InterPro" id="IPR011712">
    <property type="entry name" value="Sig_transdc_His_kin_sub3_dim/P"/>
</dbReference>
<sequence>MNLPNVSSLFNFSFTTAYKEVAKQLLVGLIYFIASLAAFWVSQNLETVPQSSAIFIPAGVKIAFYLLTPTRYWLTLWVVSRALAAQLGLTYSGVWEFDLFHGFWQELCFIALVYVFKNSRWPPSINDSLGILSLILLCVASTSIKWFLFASAFEFTNVLVAKELLQYQLNMCLGDITGSLLIAPFIMLIYDSKYSFNTVRLTKLFGLVATLVCFILIVFFVYAVRPDTYPLLRLASLLPIIWFSYKYGSLGAVSSAALINALIIVEASITHEPSNTYISQLFILANAITSMVLGAAITELKRKNNELKQTNKELKEQLTQNTALAAKMVSVQENERKHLSQELHDELGQNLTALKTDLAILSHLSNEDTQSFVTTLKNNANSMYDSVYQLMHYLRPRELDELGLEKAITQGRLKNLLHKANIKYQPQFKLDNSLSKDHEIAIYRICQEAVTNCMKHSNACKLVINIINSDEFIELTISDNGTLVTPTDNSGHYGLAFIEERTTALGGTFKVFKQNGFTIKVKLPLSFDGAIN</sequence>
<organism evidence="12 13">
    <name type="scientific">Pseudoalteromonas distincta</name>
    <dbReference type="NCBI Taxonomy" id="77608"/>
    <lineage>
        <taxon>Bacteria</taxon>
        <taxon>Pseudomonadati</taxon>
        <taxon>Pseudomonadota</taxon>
        <taxon>Gammaproteobacteria</taxon>
        <taxon>Alteromonadales</taxon>
        <taxon>Pseudoalteromonadaceae</taxon>
        <taxon>Pseudoalteromonas</taxon>
    </lineage>
</organism>
<dbReference type="InterPro" id="IPR036890">
    <property type="entry name" value="HATPase_C_sf"/>
</dbReference>
<dbReference type="KEGG" id="pdv:FFU37_06995"/>
<protein>
    <submittedName>
        <fullName evidence="12">Sensor histidine kinase</fullName>
    </submittedName>
</protein>
<evidence type="ECO:0000259" key="11">
    <source>
        <dbReference type="SMART" id="SM00387"/>
    </source>
</evidence>
<dbReference type="SMART" id="SM00387">
    <property type="entry name" value="HATPase_c"/>
    <property type="match status" value="1"/>
</dbReference>
<keyword evidence="4 10" id="KW-0812">Transmembrane</keyword>
<gene>
    <name evidence="12" type="ORF">FFU37_06995</name>
</gene>
<dbReference type="PANTHER" id="PTHR24421">
    <property type="entry name" value="NITRATE/NITRITE SENSOR PROTEIN NARX-RELATED"/>
    <property type="match status" value="1"/>
</dbReference>
<evidence type="ECO:0000256" key="4">
    <source>
        <dbReference type="ARBA" id="ARBA00022692"/>
    </source>
</evidence>
<dbReference type="GO" id="GO:0000155">
    <property type="term" value="F:phosphorelay sensor kinase activity"/>
    <property type="evidence" value="ECO:0007669"/>
    <property type="project" value="InterPro"/>
</dbReference>
<evidence type="ECO:0000256" key="1">
    <source>
        <dbReference type="ARBA" id="ARBA00004651"/>
    </source>
</evidence>
<keyword evidence="9" id="KW-0175">Coiled coil</keyword>
<keyword evidence="3" id="KW-0808">Transferase</keyword>
<feature type="transmembrane region" description="Helical" evidence="10">
    <location>
        <begin position="168"/>
        <end position="190"/>
    </location>
</feature>
<evidence type="ECO:0000256" key="2">
    <source>
        <dbReference type="ARBA" id="ARBA00022475"/>
    </source>
</evidence>
<name>A0A4P9J1B7_9GAMM</name>
<keyword evidence="7" id="KW-0902">Two-component regulatory system</keyword>
<dbReference type="Gene3D" id="3.30.565.10">
    <property type="entry name" value="Histidine kinase-like ATPase, C-terminal domain"/>
    <property type="match status" value="1"/>
</dbReference>
<dbReference type="InterPro" id="IPR007895">
    <property type="entry name" value="MASE1"/>
</dbReference>
<feature type="transmembrane region" description="Helical" evidence="10">
    <location>
        <begin position="128"/>
        <end position="148"/>
    </location>
</feature>
<dbReference type="CDD" id="cd16917">
    <property type="entry name" value="HATPase_UhpB-NarQ-NarX-like"/>
    <property type="match status" value="1"/>
</dbReference>
<comment type="subcellular location">
    <subcellularLocation>
        <location evidence="1">Cell membrane</location>
        <topology evidence="1">Multi-pass membrane protein</topology>
    </subcellularLocation>
</comment>
<dbReference type="InterPro" id="IPR003594">
    <property type="entry name" value="HATPase_dom"/>
</dbReference>
<evidence type="ECO:0000313" key="12">
    <source>
        <dbReference type="EMBL" id="QCU74228.1"/>
    </source>
</evidence>
<evidence type="ECO:0000256" key="9">
    <source>
        <dbReference type="SAM" id="Coils"/>
    </source>
</evidence>
<dbReference type="Proteomes" id="UP000310065">
    <property type="component" value="Chromosome L1"/>
</dbReference>
<feature type="transmembrane region" description="Helical" evidence="10">
    <location>
        <begin position="244"/>
        <end position="265"/>
    </location>
</feature>
<dbReference type="Pfam" id="PF02518">
    <property type="entry name" value="HATPase_c"/>
    <property type="match status" value="1"/>
</dbReference>
<proteinExistence type="predicted"/>
<feature type="domain" description="Histidine kinase/HSP90-like ATPase" evidence="11">
    <location>
        <begin position="437"/>
        <end position="527"/>
    </location>
</feature>
<evidence type="ECO:0000256" key="8">
    <source>
        <dbReference type="ARBA" id="ARBA00023136"/>
    </source>
</evidence>
<keyword evidence="2" id="KW-1003">Cell membrane</keyword>
<feature type="transmembrane region" description="Helical" evidence="10">
    <location>
        <begin position="21"/>
        <end position="41"/>
    </location>
</feature>
<keyword evidence="8 10" id="KW-0472">Membrane</keyword>
<accession>A0A4P9J1B7</accession>
<feature type="transmembrane region" description="Helical" evidence="10">
    <location>
        <begin position="277"/>
        <end position="297"/>
    </location>
</feature>
<evidence type="ECO:0000256" key="6">
    <source>
        <dbReference type="ARBA" id="ARBA00022989"/>
    </source>
</evidence>
<dbReference type="RefSeq" id="WP_138489090.1">
    <property type="nucleotide sequence ID" value="NZ_CP040558.1"/>
</dbReference>
<feature type="transmembrane region" description="Helical" evidence="10">
    <location>
        <begin position="99"/>
        <end position="116"/>
    </location>
</feature>
<dbReference type="InterPro" id="IPR050482">
    <property type="entry name" value="Sensor_HK_TwoCompSys"/>
</dbReference>
<dbReference type="PANTHER" id="PTHR24421:SF58">
    <property type="entry name" value="SIGNAL TRANSDUCTION HISTIDINE-PROTEIN KINASE_PHOSPHATASE UHPB"/>
    <property type="match status" value="1"/>
</dbReference>
<dbReference type="SUPFAM" id="SSF55874">
    <property type="entry name" value="ATPase domain of HSP90 chaperone/DNA topoisomerase II/histidine kinase"/>
    <property type="match status" value="1"/>
</dbReference>